<protein>
    <submittedName>
        <fullName evidence="1">Uncharacterized protein</fullName>
    </submittedName>
</protein>
<sequence>MKKRDILRLINTRIKEISESYCDADRDNDSWEMARTNRALIELSRLKEEIEKLNTP</sequence>
<gene>
    <name evidence="1" type="ORF">LCGC14_0843990</name>
</gene>
<dbReference type="EMBL" id="LAZR01002488">
    <property type="protein sequence ID" value="KKN29434.1"/>
    <property type="molecule type" value="Genomic_DNA"/>
</dbReference>
<proteinExistence type="predicted"/>
<accession>A0A0F9PH03</accession>
<name>A0A0F9PH03_9ZZZZ</name>
<dbReference type="AlphaFoldDB" id="A0A0F9PH03"/>
<reference evidence="1" key="1">
    <citation type="journal article" date="2015" name="Nature">
        <title>Complex archaea that bridge the gap between prokaryotes and eukaryotes.</title>
        <authorList>
            <person name="Spang A."/>
            <person name="Saw J.H."/>
            <person name="Jorgensen S.L."/>
            <person name="Zaremba-Niedzwiedzka K."/>
            <person name="Martijn J."/>
            <person name="Lind A.E."/>
            <person name="van Eijk R."/>
            <person name="Schleper C."/>
            <person name="Guy L."/>
            <person name="Ettema T.J."/>
        </authorList>
    </citation>
    <scope>NUCLEOTIDE SEQUENCE</scope>
</reference>
<comment type="caution">
    <text evidence="1">The sequence shown here is derived from an EMBL/GenBank/DDBJ whole genome shotgun (WGS) entry which is preliminary data.</text>
</comment>
<evidence type="ECO:0000313" key="1">
    <source>
        <dbReference type="EMBL" id="KKN29434.1"/>
    </source>
</evidence>
<organism evidence="1">
    <name type="scientific">marine sediment metagenome</name>
    <dbReference type="NCBI Taxonomy" id="412755"/>
    <lineage>
        <taxon>unclassified sequences</taxon>
        <taxon>metagenomes</taxon>
        <taxon>ecological metagenomes</taxon>
    </lineage>
</organism>